<accession>A0ABY8VGS3</accession>
<dbReference type="EMBL" id="CP126969">
    <property type="protein sequence ID" value="WIM67975.1"/>
    <property type="molecule type" value="Genomic_DNA"/>
</dbReference>
<evidence type="ECO:0000313" key="1">
    <source>
        <dbReference type="EMBL" id="WIM67975.1"/>
    </source>
</evidence>
<dbReference type="Proteomes" id="UP001225598">
    <property type="component" value="Chromosome"/>
</dbReference>
<keyword evidence="1" id="KW-0378">Hydrolase</keyword>
<protein>
    <submittedName>
        <fullName evidence="1">HNH endonuclease</fullName>
    </submittedName>
</protein>
<name>A0ABY8VGS3_9CORY</name>
<reference evidence="1 2" key="1">
    <citation type="submission" date="2023-05" db="EMBL/GenBank/DDBJ databases">
        <title>Corynebacterium suedekumii sp. nov. and Corynebacterium breve sp. nov. isolated from raw cow's milk.</title>
        <authorList>
            <person name="Baer M.K."/>
            <person name="Mehl L."/>
            <person name="Hellmuth R."/>
            <person name="Marke G."/>
            <person name="Lipski A."/>
        </authorList>
    </citation>
    <scope>NUCLEOTIDE SEQUENCE [LARGE SCALE GENOMIC DNA]</scope>
    <source>
        <strain evidence="1 2">R4</strain>
    </source>
</reference>
<dbReference type="RefSeq" id="WP_284825299.1">
    <property type="nucleotide sequence ID" value="NZ_CP126969.1"/>
</dbReference>
<dbReference type="GO" id="GO:0004519">
    <property type="term" value="F:endonuclease activity"/>
    <property type="evidence" value="ECO:0007669"/>
    <property type="project" value="UniProtKB-KW"/>
</dbReference>
<keyword evidence="1" id="KW-0255">Endonuclease</keyword>
<organism evidence="1 2">
    <name type="scientific">Corynebacterium breve</name>
    <dbReference type="NCBI Taxonomy" id="3049799"/>
    <lineage>
        <taxon>Bacteria</taxon>
        <taxon>Bacillati</taxon>
        <taxon>Actinomycetota</taxon>
        <taxon>Actinomycetes</taxon>
        <taxon>Mycobacteriales</taxon>
        <taxon>Corynebacteriaceae</taxon>
        <taxon>Corynebacterium</taxon>
    </lineage>
</organism>
<gene>
    <name evidence="1" type="ORF">QP027_00815</name>
</gene>
<proteinExistence type="predicted"/>
<evidence type="ECO:0000313" key="2">
    <source>
        <dbReference type="Proteomes" id="UP001225598"/>
    </source>
</evidence>
<keyword evidence="1" id="KW-0540">Nuclease</keyword>
<keyword evidence="2" id="KW-1185">Reference proteome</keyword>
<sequence>MTAFETFAASWADAISILDGAFGATAGDLVEAGLDSRMARKVVRLAGVYFGPTHAGKKQAQACRSARENRHTFNTLGEIETFVGRLKNKAHAWAMRKALCKEPANLKRINERGKELLSEFNGPEQPANKASLRATAIPDSTYMHFRACAPGHLVKAAMDALTEHASEEHPAERAMKILAGGGNPAGPAVVPAVIISIDDAGALITAEGDEVILSLTNGTRMLGADFIRNALADYGYAMLVDPVRGPINVYRTSRFATKKNNA</sequence>